<dbReference type="RefSeq" id="WP_323253386.1">
    <property type="nucleotide sequence ID" value="NZ_JAYFUL010000062.1"/>
</dbReference>
<evidence type="ECO:0000313" key="2">
    <source>
        <dbReference type="Proteomes" id="UP001304671"/>
    </source>
</evidence>
<accession>A0ABU5QU76</accession>
<protein>
    <submittedName>
        <fullName evidence="1">Uncharacterized protein</fullName>
    </submittedName>
</protein>
<keyword evidence="2" id="KW-1185">Reference proteome</keyword>
<proteinExistence type="predicted"/>
<dbReference type="Proteomes" id="UP001304671">
    <property type="component" value="Unassembled WGS sequence"/>
</dbReference>
<evidence type="ECO:0000313" key="1">
    <source>
        <dbReference type="EMBL" id="MEA5260663.1"/>
    </source>
</evidence>
<organism evidence="1 2">
    <name type="scientific">Arcicella aquatica</name>
    <dbReference type="NCBI Taxonomy" id="217141"/>
    <lineage>
        <taxon>Bacteria</taxon>
        <taxon>Pseudomonadati</taxon>
        <taxon>Bacteroidota</taxon>
        <taxon>Cytophagia</taxon>
        <taxon>Cytophagales</taxon>
        <taxon>Flectobacillaceae</taxon>
        <taxon>Arcicella</taxon>
    </lineage>
</organism>
<gene>
    <name evidence="1" type="ORF">VB264_22890</name>
</gene>
<reference evidence="1 2" key="1">
    <citation type="submission" date="2023-12" db="EMBL/GenBank/DDBJ databases">
        <title>Novel species of the genus Arcicella isolated from rivers.</title>
        <authorList>
            <person name="Lu H."/>
        </authorList>
    </citation>
    <scope>NUCLEOTIDE SEQUENCE [LARGE SCALE GENOMIC DNA]</scope>
    <source>
        <strain evidence="1 2">LMG 21963</strain>
    </source>
</reference>
<comment type="caution">
    <text evidence="1">The sequence shown here is derived from an EMBL/GenBank/DDBJ whole genome shotgun (WGS) entry which is preliminary data.</text>
</comment>
<name>A0ABU5QU76_9BACT</name>
<dbReference type="EMBL" id="JAYFUL010000062">
    <property type="protein sequence ID" value="MEA5260663.1"/>
    <property type="molecule type" value="Genomic_DNA"/>
</dbReference>
<sequence length="173" mass="19814">MVEVKGSTAFLSKTRFYSGFFDEEGLKVYFNEFTQPKNGKFKDSTKIVPLSGNNENEKLVFLLSTNAEDIANQITSLSQTKETINSIISIANKDNFKQIYDLSQQQDYMQFQNKLVFDDSFIKNIEDKDLSSVSSELLAFLNALSYDLGNKTKFDTIKKAKEWLATYKEFNAK</sequence>